<proteinExistence type="predicted"/>
<dbReference type="AlphaFoldDB" id="S4PSW3"/>
<sequence>MYQQNQKLRDFENHREVFQNYSSCLFKIRLKLSRKSTIILCRSEIGGPWRSRINYLATIHDDISFISLQLPSLAGTMLVRNRLGGLGSI</sequence>
<dbReference type="EMBL" id="GAIX01013088">
    <property type="protein sequence ID" value="JAA79472.1"/>
    <property type="molecule type" value="Transcribed_RNA"/>
</dbReference>
<name>S4PSW3_9NEOP</name>
<reference evidence="1" key="1">
    <citation type="journal article" date="2013" name="BMC Genomics">
        <title>Unscrambling butterfly oogenesis.</title>
        <authorList>
            <person name="Carter J.M."/>
            <person name="Baker S.C."/>
            <person name="Pink R."/>
            <person name="Carter D.R."/>
            <person name="Collins A."/>
            <person name="Tomlin J."/>
            <person name="Gibbs M."/>
            <person name="Breuker C.J."/>
        </authorList>
    </citation>
    <scope>NUCLEOTIDE SEQUENCE</scope>
    <source>
        <tissue evidence="1">Ovary</tissue>
    </source>
</reference>
<accession>S4PSW3</accession>
<reference evidence="1" key="2">
    <citation type="submission" date="2013-05" db="EMBL/GenBank/DDBJ databases">
        <authorList>
            <person name="Carter J.-M."/>
            <person name="Baker S.C."/>
            <person name="Pink R."/>
            <person name="Carter D.R.F."/>
            <person name="Collins A."/>
            <person name="Tomlin J."/>
            <person name="Gibbs M."/>
            <person name="Breuker C.J."/>
        </authorList>
    </citation>
    <scope>NUCLEOTIDE SEQUENCE</scope>
    <source>
        <tissue evidence="1">Ovary</tissue>
    </source>
</reference>
<evidence type="ECO:0000313" key="1">
    <source>
        <dbReference type="EMBL" id="JAA79472.1"/>
    </source>
</evidence>
<organism evidence="1">
    <name type="scientific">Pararge aegeria</name>
    <name type="common">speckled wood butterfly</name>
    <dbReference type="NCBI Taxonomy" id="116150"/>
    <lineage>
        <taxon>Eukaryota</taxon>
        <taxon>Metazoa</taxon>
        <taxon>Ecdysozoa</taxon>
        <taxon>Arthropoda</taxon>
        <taxon>Hexapoda</taxon>
        <taxon>Insecta</taxon>
        <taxon>Pterygota</taxon>
        <taxon>Neoptera</taxon>
        <taxon>Endopterygota</taxon>
        <taxon>Lepidoptera</taxon>
        <taxon>Glossata</taxon>
        <taxon>Ditrysia</taxon>
        <taxon>Papilionoidea</taxon>
        <taxon>Nymphalidae</taxon>
        <taxon>Satyrinae</taxon>
        <taxon>Satyrini</taxon>
        <taxon>Parargina</taxon>
        <taxon>Pararge</taxon>
    </lineage>
</organism>
<protein>
    <submittedName>
        <fullName evidence="1">Uncharacterized protein</fullName>
    </submittedName>
</protein>